<dbReference type="SUPFAM" id="SSF101898">
    <property type="entry name" value="NHL repeat"/>
    <property type="match status" value="1"/>
</dbReference>
<keyword evidence="1" id="KW-0812">Transmembrane</keyword>
<gene>
    <name evidence="2" type="ORF">ENX16_04730</name>
</gene>
<evidence type="ECO:0000313" key="2">
    <source>
        <dbReference type="EMBL" id="HGD13366.1"/>
    </source>
</evidence>
<comment type="caution">
    <text evidence="2">The sequence shown here is derived from an EMBL/GenBank/DDBJ whole genome shotgun (WGS) entry which is preliminary data.</text>
</comment>
<dbReference type="Pfam" id="PF06739">
    <property type="entry name" value="SBBP"/>
    <property type="match status" value="1"/>
</dbReference>
<feature type="transmembrane region" description="Helical" evidence="1">
    <location>
        <begin position="7"/>
        <end position="36"/>
    </location>
</feature>
<dbReference type="PANTHER" id="PTHR42754">
    <property type="entry name" value="ENDOGLUCANASE"/>
    <property type="match status" value="1"/>
</dbReference>
<dbReference type="InterPro" id="IPR015943">
    <property type="entry name" value="WD40/YVTN_repeat-like_dom_sf"/>
</dbReference>
<proteinExistence type="predicted"/>
<protein>
    <recommendedName>
        <fullName evidence="3">T9SS type A sorting domain-containing protein</fullName>
    </recommendedName>
</protein>
<sequence length="507" mass="56118">MSNRKQCALVLTAIILKLTLWVTKYLSIFSLILLALNTGSGQSGVWYLMRGYDSDDESWGVAVDTVGYIYWATTEQPPGSSWHKIFIYKIDAEGHEVWRSSATGSDNNEMGFITVVKEPFVYVGGRIDSSGQNQNLLVRAFRMVADSLIQEWEYRWDLAGFYEEVDGICVRDSALYISGWASPQRLNQDIVIQQLDLNGRLGWSRVWGIGTGLEGANGHMAVDGQSIYIASHYGPLGRQGNALLIAFDQDNGTHRWSVTWGRPDSDDAFFGLEMSADSFLYVVGPSPMGGQSDIYLVKYTRSGTELWERRWGGPQYETGRAIAVDGDSIIYVAGYTTSYGAGLADIFLLKYSSDGTLLDFRVWGGPGDDQVHDLTIAGDYLFLTGATRSFGADSLDALLIKVNKRTLLFPDTIQGIGTEQNHFDQFYKLTATSPVFRTAQISFSIPKPAAVTVEVLNQEGRKIGTVVKKFLGAGSYTVRGLDLRPGVYFLKLKAGLICRVAKIVFQR</sequence>
<dbReference type="AlphaFoldDB" id="A0A7V3V062"/>
<dbReference type="Gene3D" id="2.130.10.10">
    <property type="entry name" value="YVTN repeat-like/Quinoprotein amine dehydrogenase"/>
    <property type="match status" value="1"/>
</dbReference>
<reference evidence="2" key="1">
    <citation type="journal article" date="2020" name="mSystems">
        <title>Genome- and Community-Level Interaction Insights into Carbon Utilization and Element Cycling Functions of Hydrothermarchaeota in Hydrothermal Sediment.</title>
        <authorList>
            <person name="Zhou Z."/>
            <person name="Liu Y."/>
            <person name="Xu W."/>
            <person name="Pan J."/>
            <person name="Luo Z.H."/>
            <person name="Li M."/>
        </authorList>
    </citation>
    <scope>NUCLEOTIDE SEQUENCE [LARGE SCALE GENOMIC DNA]</scope>
    <source>
        <strain evidence="2">SpSt-914</strain>
    </source>
</reference>
<dbReference type="EMBL" id="DTMZ01000106">
    <property type="protein sequence ID" value="HGD13366.1"/>
    <property type="molecule type" value="Genomic_DNA"/>
</dbReference>
<evidence type="ECO:0008006" key="3">
    <source>
        <dbReference type="Google" id="ProtNLM"/>
    </source>
</evidence>
<keyword evidence="1" id="KW-0472">Membrane</keyword>
<dbReference type="PANTHER" id="PTHR42754:SF1">
    <property type="entry name" value="LIPOPROTEIN"/>
    <property type="match status" value="1"/>
</dbReference>
<evidence type="ECO:0000256" key="1">
    <source>
        <dbReference type="SAM" id="Phobius"/>
    </source>
</evidence>
<organism evidence="2">
    <name type="scientific">candidate division WOR-3 bacterium</name>
    <dbReference type="NCBI Taxonomy" id="2052148"/>
    <lineage>
        <taxon>Bacteria</taxon>
        <taxon>Bacteria division WOR-3</taxon>
    </lineage>
</organism>
<accession>A0A7V3V062</accession>
<name>A0A7V3V062_UNCW3</name>
<dbReference type="InterPro" id="IPR010620">
    <property type="entry name" value="SBBP_repeat"/>
</dbReference>
<keyword evidence="1" id="KW-1133">Transmembrane helix</keyword>